<protein>
    <submittedName>
        <fullName evidence="3">Uncharacterized protein</fullName>
    </submittedName>
</protein>
<evidence type="ECO:0000256" key="2">
    <source>
        <dbReference type="SAM" id="Phobius"/>
    </source>
</evidence>
<organism evidence="3">
    <name type="scientific">Chromera velia CCMP2878</name>
    <dbReference type="NCBI Taxonomy" id="1169474"/>
    <lineage>
        <taxon>Eukaryota</taxon>
        <taxon>Sar</taxon>
        <taxon>Alveolata</taxon>
        <taxon>Colpodellida</taxon>
        <taxon>Chromeraceae</taxon>
        <taxon>Chromera</taxon>
    </lineage>
</organism>
<dbReference type="VEuPathDB" id="CryptoDB:Cvel_17046"/>
<name>A0A0G4FHK9_9ALVE</name>
<dbReference type="EMBL" id="CDMZ01000377">
    <property type="protein sequence ID" value="CEM12948.1"/>
    <property type="molecule type" value="Genomic_DNA"/>
</dbReference>
<keyword evidence="2" id="KW-0812">Transmembrane</keyword>
<accession>A0A0G4FHK9</accession>
<keyword evidence="2" id="KW-0472">Membrane</keyword>
<reference evidence="3" key="1">
    <citation type="submission" date="2014-11" db="EMBL/GenBank/DDBJ databases">
        <authorList>
            <person name="Otto D Thomas"/>
            <person name="Naeem Raeece"/>
        </authorList>
    </citation>
    <scope>NUCLEOTIDE SEQUENCE</scope>
</reference>
<evidence type="ECO:0000313" key="3">
    <source>
        <dbReference type="EMBL" id="CEM12948.1"/>
    </source>
</evidence>
<feature type="region of interest" description="Disordered" evidence="1">
    <location>
        <begin position="456"/>
        <end position="481"/>
    </location>
</feature>
<keyword evidence="2" id="KW-1133">Transmembrane helix</keyword>
<feature type="transmembrane region" description="Helical" evidence="2">
    <location>
        <begin position="289"/>
        <end position="318"/>
    </location>
</feature>
<sequence>MFPLSSLNAAFQRDGGRPPSPLSSLLIISLLSGPPLCGCLPVPFLASPENDDIPASFLGSATVPFQCVEKGVHATSCLPPLIEKNKGKCCCDPSIESDWKCDGSPSQHCTFSCCRREVPLCGSQCCGPGTHGEAHKCGRTLMPPFNVTVPKKSEKTHWFPKQSRQPCCSGSQKSAEAQEKLRCCIRDVGIDCRKVPSPEEKETGMGSLELQPCCVDNNVDYDDFPPWPSQYCRQLTDKITPQEACAEYRSSWVGWFDFLHFFRLYWTAVKRKTKCWAKHSKDECRPFPYMSWFVGFTVTVVLLSVALVCGVCWWCRWLRNRPAYIRRKRLKKILDVQCVQTETIESIHELKGERLAVFRGLLHLCTRLVWDPDFRSGTCIVLCDHTVRGSRRLPSPFVTFEDETRQAGHHLDLTKWNDRETFEQLRALCTRPRAVVAGWDGQVVGVRQLRSYRDESLGSSDGVFSPGSGTDRGVRHDAAEQ</sequence>
<evidence type="ECO:0000256" key="1">
    <source>
        <dbReference type="SAM" id="MobiDB-lite"/>
    </source>
</evidence>
<feature type="compositionally biased region" description="Basic and acidic residues" evidence="1">
    <location>
        <begin position="472"/>
        <end position="481"/>
    </location>
</feature>
<dbReference type="AlphaFoldDB" id="A0A0G4FHK9"/>
<proteinExistence type="predicted"/>
<gene>
    <name evidence="3" type="ORF">Cvel_17046</name>
</gene>